<reference evidence="25" key="2">
    <citation type="submission" date="2023-10" db="EMBL/GenBank/DDBJ databases">
        <authorList>
            <person name="Koga R."/>
            <person name="Fukatsu T."/>
        </authorList>
    </citation>
    <scope>NUCLEOTIDE SEQUENCE</scope>
    <source>
        <strain evidence="25">Kw-01</strain>
    </source>
</reference>
<comment type="subcellular location">
    <subcellularLocation>
        <location evidence="2">Cell membrane</location>
        <topology evidence="2">Multi-pass membrane protein</topology>
    </subcellularLocation>
</comment>
<feature type="transmembrane region" description="Helical" evidence="24">
    <location>
        <begin position="74"/>
        <end position="96"/>
    </location>
</feature>
<evidence type="ECO:0000256" key="7">
    <source>
        <dbReference type="ARBA" id="ARBA00019373"/>
    </source>
</evidence>
<keyword evidence="10" id="KW-0808">Transferase</keyword>
<dbReference type="PANTHER" id="PTHR46382:SF1">
    <property type="entry name" value="PHOSPHATIDATE CYTIDYLYLTRANSFERASE"/>
    <property type="match status" value="1"/>
</dbReference>
<evidence type="ECO:0000256" key="22">
    <source>
        <dbReference type="ARBA" id="ARBA00032743"/>
    </source>
</evidence>
<evidence type="ECO:0000256" key="10">
    <source>
        <dbReference type="ARBA" id="ARBA00022679"/>
    </source>
</evidence>
<dbReference type="AlphaFoldDB" id="A0AAT9G3Z0"/>
<accession>A0AAT9G3Z0</accession>
<dbReference type="EMBL" id="AP028961">
    <property type="protein sequence ID" value="BET44440.1"/>
    <property type="molecule type" value="Genomic_DNA"/>
</dbReference>
<dbReference type="EC" id="2.7.7.41" evidence="6"/>
<feature type="transmembrane region" description="Helical" evidence="24">
    <location>
        <begin position="139"/>
        <end position="161"/>
    </location>
</feature>
<feature type="transmembrane region" description="Helical" evidence="24">
    <location>
        <begin position="108"/>
        <end position="127"/>
    </location>
</feature>
<keyword evidence="13 24" id="KW-1133">Transmembrane helix</keyword>
<evidence type="ECO:0000256" key="3">
    <source>
        <dbReference type="ARBA" id="ARBA00005119"/>
    </source>
</evidence>
<evidence type="ECO:0000256" key="20">
    <source>
        <dbReference type="ARBA" id="ARBA00032253"/>
    </source>
</evidence>
<evidence type="ECO:0000313" key="25">
    <source>
        <dbReference type="EMBL" id="BET44440.1"/>
    </source>
</evidence>
<evidence type="ECO:0000256" key="12">
    <source>
        <dbReference type="ARBA" id="ARBA00022695"/>
    </source>
</evidence>
<feature type="transmembrane region" description="Helical" evidence="24">
    <location>
        <begin position="206"/>
        <end position="226"/>
    </location>
</feature>
<feature type="transmembrane region" description="Helical" evidence="24">
    <location>
        <begin position="6"/>
        <end position="31"/>
    </location>
</feature>
<evidence type="ECO:0000256" key="6">
    <source>
        <dbReference type="ARBA" id="ARBA00012487"/>
    </source>
</evidence>
<keyword evidence="8" id="KW-1003">Cell membrane</keyword>
<keyword evidence="11 24" id="KW-0812">Transmembrane</keyword>
<comment type="similarity">
    <text evidence="5">Belongs to the CDS family.</text>
</comment>
<keyword evidence="16" id="KW-0594">Phospholipid biosynthesis</keyword>
<proteinExistence type="inferred from homology"/>
<dbReference type="GO" id="GO:0016024">
    <property type="term" value="P:CDP-diacylglycerol biosynthetic process"/>
    <property type="evidence" value="ECO:0007669"/>
    <property type="project" value="TreeGrafter"/>
</dbReference>
<evidence type="ECO:0000256" key="14">
    <source>
        <dbReference type="ARBA" id="ARBA00023098"/>
    </source>
</evidence>
<dbReference type="PANTHER" id="PTHR46382">
    <property type="entry name" value="PHOSPHATIDATE CYTIDYLYLTRANSFERASE"/>
    <property type="match status" value="1"/>
</dbReference>
<gene>
    <name evidence="25" type="primary">cdsA</name>
    <name evidence="25" type="ORF">ACHINZ_1100</name>
</gene>
<feature type="transmembrane region" description="Helical" evidence="24">
    <location>
        <begin position="43"/>
        <end position="62"/>
    </location>
</feature>
<evidence type="ECO:0000256" key="11">
    <source>
        <dbReference type="ARBA" id="ARBA00022692"/>
    </source>
</evidence>
<comment type="catalytic activity">
    <reaction evidence="1">
        <text>a 1,2-diacyl-sn-glycero-3-phosphate + CTP + H(+) = a CDP-1,2-diacyl-sn-glycerol + diphosphate</text>
        <dbReference type="Rhea" id="RHEA:16229"/>
        <dbReference type="ChEBI" id="CHEBI:15378"/>
        <dbReference type="ChEBI" id="CHEBI:33019"/>
        <dbReference type="ChEBI" id="CHEBI:37563"/>
        <dbReference type="ChEBI" id="CHEBI:58332"/>
        <dbReference type="ChEBI" id="CHEBI:58608"/>
        <dbReference type="EC" id="2.7.7.41"/>
    </reaction>
</comment>
<keyword evidence="15 24" id="KW-0472">Membrane</keyword>
<evidence type="ECO:0000256" key="1">
    <source>
        <dbReference type="ARBA" id="ARBA00001698"/>
    </source>
</evidence>
<evidence type="ECO:0000256" key="21">
    <source>
        <dbReference type="ARBA" id="ARBA00032396"/>
    </source>
</evidence>
<keyword evidence="9" id="KW-0444">Lipid biosynthesis</keyword>
<organism evidence="25">
    <name type="scientific">Candidatus Aschnera chinzeii</name>
    <dbReference type="NCBI Taxonomy" id="1485666"/>
    <lineage>
        <taxon>Bacteria</taxon>
        <taxon>Pseudomonadati</taxon>
        <taxon>Pseudomonadota</taxon>
        <taxon>Gammaproteobacteria</taxon>
        <taxon>Enterobacterales</taxon>
        <taxon>Enterobacteriaceae</taxon>
        <taxon>Candidatus Aschnera</taxon>
    </lineage>
</organism>
<keyword evidence="12 25" id="KW-0548">Nucleotidyltransferase</keyword>
<evidence type="ECO:0000256" key="4">
    <source>
        <dbReference type="ARBA" id="ARBA00005189"/>
    </source>
</evidence>
<reference evidence="25" key="1">
    <citation type="journal article" date="2023" name="Front. Microbiol.">
        <title>Genome analysis of Candidatus Aschnera chinzeii, the bacterial endosymbiont of the blood-sucking bat fly Penicillidia jenynsii (Insecta: Diptera: Nycteribiidae).</title>
        <authorList>
            <person name="Koga R."/>
            <person name="Moriyama M."/>
            <person name="Nozaki T."/>
            <person name="Fukatsu T."/>
        </authorList>
    </citation>
    <scope>NUCLEOTIDE SEQUENCE</scope>
    <source>
        <strain evidence="25">Kw-01</strain>
    </source>
</reference>
<evidence type="ECO:0000256" key="2">
    <source>
        <dbReference type="ARBA" id="ARBA00004651"/>
    </source>
</evidence>
<dbReference type="GO" id="GO:0005886">
    <property type="term" value="C:plasma membrane"/>
    <property type="evidence" value="ECO:0007669"/>
    <property type="project" value="UniProtKB-SubCell"/>
</dbReference>
<evidence type="ECO:0000256" key="15">
    <source>
        <dbReference type="ARBA" id="ARBA00023136"/>
    </source>
</evidence>
<name>A0AAT9G3Z0_9ENTR</name>
<keyword evidence="14" id="KW-0443">Lipid metabolism</keyword>
<evidence type="ECO:0000256" key="9">
    <source>
        <dbReference type="ARBA" id="ARBA00022516"/>
    </source>
</evidence>
<evidence type="ECO:0000256" key="19">
    <source>
        <dbReference type="ARBA" id="ARBA00031825"/>
    </source>
</evidence>
<sequence>MLIPLVIAALFLLPVNLFGYLIIVISTLAAWEWSQFLGWKQQYKRIIITILFFIILLVLQLSLDDLTTISKKPIIIYILLAGFIWWLIAIILVITFHVSGKLWSRSALLKILFGVLTILPFYCGMLALKSFNYYKSAFIGPWLILYVMLLVWSSDIGAYFFGFVFGKHKLAVHISPGKTFEGMLGGILTSIFVCWLFSIFVHGMNIPITFLIYSVFVVIISVFGDLTESMLKRNSGIKNSSNLIPGHGGILDRIDSLTAAVPIYASLILLFFH</sequence>
<feature type="transmembrane region" description="Helical" evidence="24">
    <location>
        <begin position="182"/>
        <end position="200"/>
    </location>
</feature>
<comment type="pathway">
    <text evidence="4">Lipid metabolism.</text>
</comment>
<dbReference type="GO" id="GO:0004605">
    <property type="term" value="F:phosphatidate cytidylyltransferase activity"/>
    <property type="evidence" value="ECO:0007669"/>
    <property type="project" value="UniProtKB-EC"/>
</dbReference>
<keyword evidence="17" id="KW-1208">Phospholipid metabolism</keyword>
<comment type="pathway">
    <text evidence="3">Phospholipid metabolism; CDP-diacylglycerol biosynthesis; CDP-diacylglycerol from sn-glycerol 3-phosphate: step 3/3.</text>
</comment>
<evidence type="ECO:0000256" key="5">
    <source>
        <dbReference type="ARBA" id="ARBA00010185"/>
    </source>
</evidence>
<evidence type="ECO:0000256" key="13">
    <source>
        <dbReference type="ARBA" id="ARBA00022989"/>
    </source>
</evidence>
<evidence type="ECO:0000256" key="24">
    <source>
        <dbReference type="SAM" id="Phobius"/>
    </source>
</evidence>
<evidence type="ECO:0000256" key="23">
    <source>
        <dbReference type="ARBA" id="ARBA00033406"/>
    </source>
</evidence>
<dbReference type="Pfam" id="PF01148">
    <property type="entry name" value="CTP_transf_1"/>
    <property type="match status" value="1"/>
</dbReference>
<evidence type="ECO:0000256" key="18">
    <source>
        <dbReference type="ARBA" id="ARBA00029893"/>
    </source>
</evidence>
<evidence type="ECO:0000256" key="8">
    <source>
        <dbReference type="ARBA" id="ARBA00022475"/>
    </source>
</evidence>
<evidence type="ECO:0000256" key="17">
    <source>
        <dbReference type="ARBA" id="ARBA00023264"/>
    </source>
</evidence>
<evidence type="ECO:0000256" key="16">
    <source>
        <dbReference type="ARBA" id="ARBA00023209"/>
    </source>
</evidence>
<protein>
    <recommendedName>
        <fullName evidence="7">Phosphatidate cytidylyltransferase</fullName>
        <ecNumber evidence="6">2.7.7.41</ecNumber>
    </recommendedName>
    <alternativeName>
        <fullName evidence="20">CDP-DAG synthase</fullName>
    </alternativeName>
    <alternativeName>
        <fullName evidence="22">CDP-DG synthase</fullName>
    </alternativeName>
    <alternativeName>
        <fullName evidence="18">CDP-diacylglycerol synthase</fullName>
    </alternativeName>
    <alternativeName>
        <fullName evidence="21">CDP-diglyceride pyrophosphorylase</fullName>
    </alternativeName>
    <alternativeName>
        <fullName evidence="23">CDP-diglyceride synthase</fullName>
    </alternativeName>
    <alternativeName>
        <fullName evidence="19">CTP:phosphatidate cytidylyltransferase</fullName>
    </alternativeName>
</protein>